<dbReference type="EMBL" id="CP069023">
    <property type="protein sequence ID" value="QRC91081.1"/>
    <property type="molecule type" value="Genomic_DNA"/>
</dbReference>
<dbReference type="Proteomes" id="UP000663193">
    <property type="component" value="Chromosome 1"/>
</dbReference>
<accession>A0A7U2HWB9</accession>
<protein>
    <submittedName>
        <fullName evidence="1">Uncharacterized protein</fullName>
    </submittedName>
</protein>
<keyword evidence="2" id="KW-1185">Reference proteome</keyword>
<dbReference type="AlphaFoldDB" id="A0A7U2HWB9"/>
<dbReference type="VEuPathDB" id="FungiDB:JI435_400960"/>
<evidence type="ECO:0000313" key="1">
    <source>
        <dbReference type="EMBL" id="QRC91081.1"/>
    </source>
</evidence>
<evidence type="ECO:0000313" key="2">
    <source>
        <dbReference type="Proteomes" id="UP000663193"/>
    </source>
</evidence>
<gene>
    <name evidence="1" type="ORF">JI435_400960</name>
</gene>
<sequence>MRLWLRMQQATTRECLTHGKSFSILSHQTVTASVALKTFRKRNVLPRVSQAAGISNRRTRGAD</sequence>
<organism evidence="1 2">
    <name type="scientific">Phaeosphaeria nodorum (strain SN15 / ATCC MYA-4574 / FGSC 10173)</name>
    <name type="common">Glume blotch fungus</name>
    <name type="synonym">Parastagonospora nodorum</name>
    <dbReference type="NCBI Taxonomy" id="321614"/>
    <lineage>
        <taxon>Eukaryota</taxon>
        <taxon>Fungi</taxon>
        <taxon>Dikarya</taxon>
        <taxon>Ascomycota</taxon>
        <taxon>Pezizomycotina</taxon>
        <taxon>Dothideomycetes</taxon>
        <taxon>Pleosporomycetidae</taxon>
        <taxon>Pleosporales</taxon>
        <taxon>Pleosporineae</taxon>
        <taxon>Phaeosphaeriaceae</taxon>
        <taxon>Parastagonospora</taxon>
    </lineage>
</organism>
<name>A0A7U2HWB9_PHANO</name>
<proteinExistence type="predicted"/>
<reference evidence="2" key="1">
    <citation type="journal article" date="2021" name="BMC Genomics">
        <title>Chromosome-level genome assembly and manually-curated proteome of model necrotroph Parastagonospora nodorum Sn15 reveals a genome-wide trove of candidate effector homologs, and redundancy of virulence-related functions within an accessory chromosome.</title>
        <authorList>
            <person name="Bertazzoni S."/>
            <person name="Jones D.A.B."/>
            <person name="Phan H.T."/>
            <person name="Tan K.-C."/>
            <person name="Hane J.K."/>
        </authorList>
    </citation>
    <scope>NUCLEOTIDE SEQUENCE [LARGE SCALE GENOMIC DNA]</scope>
    <source>
        <strain evidence="2">SN15 / ATCC MYA-4574 / FGSC 10173)</strain>
    </source>
</reference>